<dbReference type="EMBL" id="HACG01003064">
    <property type="protein sequence ID" value="CEK49929.1"/>
    <property type="molecule type" value="Transcribed_RNA"/>
</dbReference>
<evidence type="ECO:0000313" key="1">
    <source>
        <dbReference type="EMBL" id="CEK49929.1"/>
    </source>
</evidence>
<name>A0A0B6Y1E5_9EUPU</name>
<protein>
    <submittedName>
        <fullName evidence="1">Uncharacterized protein</fullName>
    </submittedName>
</protein>
<proteinExistence type="predicted"/>
<organism evidence="1">
    <name type="scientific">Arion vulgaris</name>
    <dbReference type="NCBI Taxonomy" id="1028688"/>
    <lineage>
        <taxon>Eukaryota</taxon>
        <taxon>Metazoa</taxon>
        <taxon>Spiralia</taxon>
        <taxon>Lophotrochozoa</taxon>
        <taxon>Mollusca</taxon>
        <taxon>Gastropoda</taxon>
        <taxon>Heterobranchia</taxon>
        <taxon>Euthyneura</taxon>
        <taxon>Panpulmonata</taxon>
        <taxon>Eupulmonata</taxon>
        <taxon>Stylommatophora</taxon>
        <taxon>Helicina</taxon>
        <taxon>Arionoidea</taxon>
        <taxon>Arionidae</taxon>
        <taxon>Arion</taxon>
    </lineage>
</organism>
<gene>
    <name evidence="1" type="primary">ORF9325</name>
</gene>
<reference evidence="1" key="1">
    <citation type="submission" date="2014-12" db="EMBL/GenBank/DDBJ databases">
        <title>Insight into the proteome of Arion vulgaris.</title>
        <authorList>
            <person name="Aradska J."/>
            <person name="Bulat T."/>
            <person name="Smidak R."/>
            <person name="Sarate P."/>
            <person name="Gangsoo J."/>
            <person name="Sialana F."/>
            <person name="Bilban M."/>
            <person name="Lubec G."/>
        </authorList>
    </citation>
    <scope>NUCLEOTIDE SEQUENCE</scope>
    <source>
        <tissue evidence="1">Skin</tissue>
    </source>
</reference>
<accession>A0A0B6Y1E5</accession>
<feature type="non-terminal residue" evidence="1">
    <location>
        <position position="67"/>
    </location>
</feature>
<sequence>KMPFAEEFCDSKDKIILYFCRGAQSDCNFTSGEGSEIFEHIKVCYSGCLDNFADNDCVSLPDYSQVQ</sequence>
<feature type="non-terminal residue" evidence="1">
    <location>
        <position position="1"/>
    </location>
</feature>
<dbReference type="AlphaFoldDB" id="A0A0B6Y1E5"/>